<dbReference type="SUPFAM" id="SSF89392">
    <property type="entry name" value="Prokaryotic lipoproteins and lipoprotein localization factors"/>
    <property type="match status" value="1"/>
</dbReference>
<organism evidence="1">
    <name type="scientific">marine metagenome</name>
    <dbReference type="NCBI Taxonomy" id="408172"/>
    <lineage>
        <taxon>unclassified sequences</taxon>
        <taxon>metagenomes</taxon>
        <taxon>ecological metagenomes</taxon>
    </lineage>
</organism>
<reference evidence="1" key="1">
    <citation type="submission" date="2018-05" db="EMBL/GenBank/DDBJ databases">
        <authorList>
            <person name="Lanie J.A."/>
            <person name="Ng W.-L."/>
            <person name="Kazmierczak K.M."/>
            <person name="Andrzejewski T.M."/>
            <person name="Davidsen T.M."/>
            <person name="Wayne K.J."/>
            <person name="Tettelin H."/>
            <person name="Glass J.I."/>
            <person name="Rusch D."/>
            <person name="Podicherti R."/>
            <person name="Tsui H.-C.T."/>
            <person name="Winkler M.E."/>
        </authorList>
    </citation>
    <scope>NUCLEOTIDE SEQUENCE</scope>
</reference>
<gene>
    <name evidence="1" type="ORF">METZ01_LOCUS164103</name>
</gene>
<dbReference type="CDD" id="cd16325">
    <property type="entry name" value="LolA"/>
    <property type="match status" value="1"/>
</dbReference>
<dbReference type="PANTHER" id="PTHR35869:SF1">
    <property type="entry name" value="OUTER-MEMBRANE LIPOPROTEIN CARRIER PROTEIN"/>
    <property type="match status" value="1"/>
</dbReference>
<dbReference type="InterPro" id="IPR029046">
    <property type="entry name" value="LolA/LolB/LppX"/>
</dbReference>
<protein>
    <recommendedName>
        <fullName evidence="2">Outer-membrane lipoprotein carrier protein</fullName>
    </recommendedName>
</protein>
<dbReference type="InterPro" id="IPR004564">
    <property type="entry name" value="OM_lipoprot_carrier_LolA-like"/>
</dbReference>
<feature type="non-terminal residue" evidence="1">
    <location>
        <position position="1"/>
    </location>
</feature>
<dbReference type="Gene3D" id="2.50.20.10">
    <property type="entry name" value="Lipoprotein localisation LolA/LolB/LppX"/>
    <property type="match status" value="1"/>
</dbReference>
<evidence type="ECO:0000313" key="1">
    <source>
        <dbReference type="EMBL" id="SVB11249.1"/>
    </source>
</evidence>
<sequence>VVSLSWPGAAPAITGAEVIERMQERFADAKSYEARFEKQFYWAVLDKSMSREGRIYTRRPGQFRVEVDDGDLVVADGKTIWAYDRANDQVIVSHYEGQLRTPWEILVQYTDGYRPVAVKESKLDGRAAYDLTLQPRDDVPAHLRLKRMRIWVERKNWHLLRVEQVEANDDVRTYLLSDHRTNKKLKDELFEFHPPEGAHVVDQRTAPDGS</sequence>
<dbReference type="PANTHER" id="PTHR35869">
    <property type="entry name" value="OUTER-MEMBRANE LIPOPROTEIN CARRIER PROTEIN"/>
    <property type="match status" value="1"/>
</dbReference>
<dbReference type="Pfam" id="PF03548">
    <property type="entry name" value="LolA"/>
    <property type="match status" value="1"/>
</dbReference>
<dbReference type="EMBL" id="UINC01029095">
    <property type="protein sequence ID" value="SVB11249.1"/>
    <property type="molecule type" value="Genomic_DNA"/>
</dbReference>
<accession>A0A382BC90</accession>
<proteinExistence type="predicted"/>
<evidence type="ECO:0008006" key="2">
    <source>
        <dbReference type="Google" id="ProtNLM"/>
    </source>
</evidence>
<name>A0A382BC90_9ZZZZ</name>
<dbReference type="AlphaFoldDB" id="A0A382BC90"/>